<reference evidence="15" key="2">
    <citation type="submission" date="2025-08" db="UniProtKB">
        <authorList>
            <consortium name="Ensembl"/>
        </authorList>
    </citation>
    <scope>IDENTIFICATION</scope>
</reference>
<proteinExistence type="inferred from homology"/>
<dbReference type="GO" id="GO:0044546">
    <property type="term" value="P:NLRP3 inflammasome complex assembly"/>
    <property type="evidence" value="ECO:0007669"/>
    <property type="project" value="Ensembl"/>
</dbReference>
<evidence type="ECO:0000256" key="3">
    <source>
        <dbReference type="ARBA" id="ARBA00009279"/>
    </source>
</evidence>
<dbReference type="GO" id="GO:0001778">
    <property type="term" value="P:plasma membrane repair"/>
    <property type="evidence" value="ECO:0007669"/>
    <property type="project" value="Ensembl"/>
</dbReference>
<evidence type="ECO:0000256" key="11">
    <source>
        <dbReference type="ARBA" id="ARBA00023288"/>
    </source>
</evidence>
<feature type="region of interest" description="Disordered" evidence="12">
    <location>
        <begin position="285"/>
        <end position="304"/>
    </location>
</feature>
<feature type="domain" description="Gasdermin pore forming" evidence="13">
    <location>
        <begin position="104"/>
        <end position="338"/>
    </location>
</feature>
<evidence type="ECO:0000259" key="14">
    <source>
        <dbReference type="Pfam" id="PF17708"/>
    </source>
</evidence>
<keyword evidence="9" id="KW-0472">Membrane</keyword>
<dbReference type="GO" id="GO:0051604">
    <property type="term" value="P:protein maturation"/>
    <property type="evidence" value="ECO:0007669"/>
    <property type="project" value="Ensembl"/>
</dbReference>
<evidence type="ECO:0000256" key="5">
    <source>
        <dbReference type="ARBA" id="ARBA00022475"/>
    </source>
</evidence>
<gene>
    <name evidence="15" type="primary">GSDMD</name>
</gene>
<evidence type="ECO:0000259" key="13">
    <source>
        <dbReference type="Pfam" id="PF04598"/>
    </source>
</evidence>
<evidence type="ECO:0000256" key="1">
    <source>
        <dbReference type="ARBA" id="ARBA00004496"/>
    </source>
</evidence>
<keyword evidence="8" id="KW-0812">Transmembrane</keyword>
<evidence type="ECO:0000256" key="4">
    <source>
        <dbReference type="ARBA" id="ARBA00022452"/>
    </source>
</evidence>
<dbReference type="GO" id="GO:0070273">
    <property type="term" value="F:phosphatidylinositol-4-phosphate binding"/>
    <property type="evidence" value="ECO:0007669"/>
    <property type="project" value="Ensembl"/>
</dbReference>
<dbReference type="GO" id="GO:0005654">
    <property type="term" value="C:nucleoplasm"/>
    <property type="evidence" value="ECO:0007669"/>
    <property type="project" value="Ensembl"/>
</dbReference>
<keyword evidence="16" id="KW-1185">Reference proteome</keyword>
<dbReference type="GO" id="GO:0022829">
    <property type="term" value="F:wide pore channel activity"/>
    <property type="evidence" value="ECO:0007669"/>
    <property type="project" value="Ensembl"/>
</dbReference>
<evidence type="ECO:0000256" key="7">
    <source>
        <dbReference type="ARBA" id="ARBA00022590"/>
    </source>
</evidence>
<dbReference type="Pfam" id="PF17708">
    <property type="entry name" value="Gasdermin_C"/>
    <property type="match status" value="1"/>
</dbReference>
<evidence type="ECO:0000313" key="16">
    <source>
        <dbReference type="Proteomes" id="UP000008912"/>
    </source>
</evidence>
<evidence type="ECO:0000256" key="10">
    <source>
        <dbReference type="ARBA" id="ARBA00023139"/>
    </source>
</evidence>
<accession>A0A7N5J977</accession>
<organism evidence="15 16">
    <name type="scientific">Ailuropoda melanoleuca</name>
    <name type="common">Giant panda</name>
    <dbReference type="NCBI Taxonomy" id="9646"/>
    <lineage>
        <taxon>Eukaryota</taxon>
        <taxon>Metazoa</taxon>
        <taxon>Chordata</taxon>
        <taxon>Craniata</taxon>
        <taxon>Vertebrata</taxon>
        <taxon>Euteleostomi</taxon>
        <taxon>Mammalia</taxon>
        <taxon>Eutheria</taxon>
        <taxon>Laurasiatheria</taxon>
        <taxon>Carnivora</taxon>
        <taxon>Caniformia</taxon>
        <taxon>Ursidae</taxon>
        <taxon>Ailuropoda</taxon>
    </lineage>
</organism>
<dbReference type="PANTHER" id="PTHR16399:SF15">
    <property type="entry name" value="GASDERMIN-D"/>
    <property type="match status" value="1"/>
</dbReference>
<reference evidence="15" key="3">
    <citation type="submission" date="2025-09" db="UniProtKB">
        <authorList>
            <consortium name="Ensembl"/>
        </authorList>
    </citation>
    <scope>IDENTIFICATION</scope>
</reference>
<dbReference type="GO" id="GO:0005886">
    <property type="term" value="C:plasma membrane"/>
    <property type="evidence" value="ECO:0007669"/>
    <property type="project" value="UniProtKB-SubCell"/>
</dbReference>
<keyword evidence="11" id="KW-0449">Lipoprotein</keyword>
<name>A0A7N5J977_AILME</name>
<dbReference type="GO" id="GO:0141201">
    <property type="term" value="P:pyroptotic cell death"/>
    <property type="evidence" value="ECO:0007669"/>
    <property type="project" value="Ensembl"/>
</dbReference>
<dbReference type="GO" id="GO:0072559">
    <property type="term" value="C:NLRP3 inflammasome complex"/>
    <property type="evidence" value="ECO:0007669"/>
    <property type="project" value="TreeGrafter"/>
</dbReference>
<dbReference type="Proteomes" id="UP000008912">
    <property type="component" value="Unassembled WGS sequence"/>
</dbReference>
<comment type="similarity">
    <text evidence="3">Belongs to the gasdermin family.</text>
</comment>
<dbReference type="GO" id="GO:0009306">
    <property type="term" value="P:protein secretion"/>
    <property type="evidence" value="ECO:0007669"/>
    <property type="project" value="Ensembl"/>
</dbReference>
<dbReference type="Ensembl" id="ENSAMET00000046627.1">
    <property type="protein sequence ID" value="ENSAMEP00000021860.1"/>
    <property type="gene ID" value="ENSAMEG00000006635.2"/>
</dbReference>
<sequence length="578" mass="63372">MDSSRKKEATGSADSWRGRLWAWGLVPLQAVRGPHGVRGLGRFQECRPASVTKPEFHFWVWAPGSGAPARRHPAEQHDSGLQGGLASGCGPGTWGDRHGAMASAFEGVIRSVVRELDHGGDLIPVDSLQSSTSFQPYCLLGRKLSRSWFWKPRYKCINLSIRDILEPDAPEPAVKLSAPIHVYDSMDGELQGSGEVAAPGQGRLAGGAAVFDNFSISMNVHTLRVDPNIWDAMKKERRLRQPEHKVLQQLRNCGNDVFVVTEVLQTQKEVKVTRTQKHEGSGQFALPGALSFQGQGQGHRSRKKTVTIPSGSTLAFQVAQLLIDSDWDVLLFWDKKHKKPRTFGLPEAGHQLTGGQSLLSKCLEIESDRFAEDWSAVTGDFQGLQAEVGAQAQILQGLSQELCGRLLAGLVQVVREESALQTLEDVLEQALRCGSVAPLDGPVGALLECLVHSSRQLEEQLALPVLYLVEALAVLSETQHRLLTEMLETADRSGQFKLVRSVLEQSTPWRERRDVSLPQGLLESSWGPEAPAWVLLEECGLEVQADAPQVCWEPEAQGRTCALYACLTLLLGLSQDCC</sequence>
<dbReference type="GO" id="GO:0005546">
    <property type="term" value="F:phosphatidylinositol-4,5-bisphosphate binding"/>
    <property type="evidence" value="ECO:0007669"/>
    <property type="project" value="Ensembl"/>
</dbReference>
<dbReference type="Pfam" id="PF04598">
    <property type="entry name" value="Gasdermin"/>
    <property type="match status" value="1"/>
</dbReference>
<feature type="domain" description="Gasdermin PUB" evidence="14">
    <location>
        <begin position="380"/>
        <end position="550"/>
    </location>
</feature>
<dbReference type="GO" id="GO:0042742">
    <property type="term" value="P:defense response to bacterium"/>
    <property type="evidence" value="ECO:0007669"/>
    <property type="project" value="TreeGrafter"/>
</dbReference>
<comment type="subcellular location">
    <subcellularLocation>
        <location evidence="2">Cell membrane</location>
        <topology evidence="2">Multi-pass membrane protein</topology>
    </subcellularLocation>
    <subcellularLocation>
        <location evidence="1">Cytoplasm</location>
    </subcellularLocation>
</comment>
<dbReference type="GO" id="GO:0035655">
    <property type="term" value="P:interleukin-18-mediated signaling pathway"/>
    <property type="evidence" value="ECO:0007669"/>
    <property type="project" value="Ensembl"/>
</dbReference>
<reference evidence="15 16" key="1">
    <citation type="journal article" date="2010" name="Nature">
        <title>The sequence and de novo assembly of the giant panda genome.</title>
        <authorList>
            <person name="Li R."/>
            <person name="Fan W."/>
            <person name="Tian G."/>
            <person name="Zhu H."/>
            <person name="He L."/>
            <person name="Cai J."/>
            <person name="Huang Q."/>
            <person name="Cai Q."/>
            <person name="Li B."/>
            <person name="Bai Y."/>
            <person name="Zhang Z."/>
            <person name="Zhang Y."/>
            <person name="Wang W."/>
            <person name="Li J."/>
            <person name="Wei F."/>
            <person name="Li H."/>
            <person name="Jian M."/>
            <person name="Li J."/>
            <person name="Zhang Z."/>
            <person name="Nielsen R."/>
            <person name="Li D."/>
            <person name="Gu W."/>
            <person name="Yang Z."/>
            <person name="Xuan Z."/>
            <person name="Ryder O.A."/>
            <person name="Leung F.C."/>
            <person name="Zhou Y."/>
            <person name="Cao J."/>
            <person name="Sun X."/>
            <person name="Fu Y."/>
            <person name="Fang X."/>
            <person name="Guo X."/>
            <person name="Wang B."/>
            <person name="Hou R."/>
            <person name="Shen F."/>
            <person name="Mu B."/>
            <person name="Ni P."/>
            <person name="Lin R."/>
            <person name="Qian W."/>
            <person name="Wang G."/>
            <person name="Yu C."/>
            <person name="Nie W."/>
            <person name="Wang J."/>
            <person name="Wu Z."/>
            <person name="Liang H."/>
            <person name="Min J."/>
            <person name="Wu Q."/>
            <person name="Cheng S."/>
            <person name="Ruan J."/>
            <person name="Wang M."/>
            <person name="Shi Z."/>
            <person name="Wen M."/>
            <person name="Liu B."/>
            <person name="Ren X."/>
            <person name="Zheng H."/>
            <person name="Dong D."/>
            <person name="Cook K."/>
            <person name="Shan G."/>
            <person name="Zhang H."/>
            <person name="Kosiol C."/>
            <person name="Xie X."/>
            <person name="Lu Z."/>
            <person name="Zheng H."/>
            <person name="Li Y."/>
            <person name="Steiner C.C."/>
            <person name="Lam T.T."/>
            <person name="Lin S."/>
            <person name="Zhang Q."/>
            <person name="Li G."/>
            <person name="Tian J."/>
            <person name="Gong T."/>
            <person name="Liu H."/>
            <person name="Zhang D."/>
            <person name="Fang L."/>
            <person name="Ye C."/>
            <person name="Zhang J."/>
            <person name="Hu W."/>
            <person name="Xu A."/>
            <person name="Ren Y."/>
            <person name="Zhang G."/>
            <person name="Bruford M.W."/>
            <person name="Li Q."/>
            <person name="Ma L."/>
            <person name="Guo Y."/>
            <person name="An N."/>
            <person name="Hu Y."/>
            <person name="Zheng Y."/>
            <person name="Shi Y."/>
            <person name="Li Z."/>
            <person name="Liu Q."/>
            <person name="Chen Y."/>
            <person name="Zhao J."/>
            <person name="Qu N."/>
            <person name="Zhao S."/>
            <person name="Tian F."/>
            <person name="Wang X."/>
            <person name="Wang H."/>
            <person name="Xu L."/>
            <person name="Liu X."/>
            <person name="Vinar T."/>
            <person name="Wang Y."/>
            <person name="Lam T.W."/>
            <person name="Yiu S.M."/>
            <person name="Liu S."/>
            <person name="Zhang H."/>
            <person name="Li D."/>
            <person name="Huang Y."/>
            <person name="Wang X."/>
            <person name="Yang G."/>
            <person name="Jiang Z."/>
            <person name="Wang J."/>
            <person name="Qin N."/>
            <person name="Li L."/>
            <person name="Li J."/>
            <person name="Bolund L."/>
            <person name="Kristiansen K."/>
            <person name="Wong G.K."/>
            <person name="Olson M."/>
            <person name="Zhang X."/>
            <person name="Li S."/>
            <person name="Yang H."/>
            <person name="Wang J."/>
            <person name="Wang J."/>
        </authorList>
    </citation>
    <scope>NUCLEOTIDE SEQUENCE [LARGE SCALE GENOMIC DNA]</scope>
</reference>
<protein>
    <submittedName>
        <fullName evidence="15">Gasdermin D</fullName>
    </submittedName>
</protein>
<dbReference type="InterPro" id="IPR007677">
    <property type="entry name" value="Gasdermin"/>
</dbReference>
<evidence type="ECO:0000256" key="12">
    <source>
        <dbReference type="SAM" id="MobiDB-lite"/>
    </source>
</evidence>
<keyword evidence="6" id="KW-0963">Cytoplasm</keyword>
<evidence type="ECO:0000256" key="9">
    <source>
        <dbReference type="ARBA" id="ARBA00023136"/>
    </source>
</evidence>
<dbReference type="InParanoid" id="A0A7N5J977"/>
<dbReference type="PANTHER" id="PTHR16399">
    <property type="entry name" value="GASDERMIN"/>
    <property type="match status" value="1"/>
</dbReference>
<keyword evidence="4" id="KW-1134">Transmembrane beta strand</keyword>
<dbReference type="GO" id="GO:0046513">
    <property type="term" value="P:ceramide biosynthetic process"/>
    <property type="evidence" value="ECO:0007669"/>
    <property type="project" value="Ensembl"/>
</dbReference>
<dbReference type="InterPro" id="IPR040460">
    <property type="entry name" value="Gasdermin_pore"/>
</dbReference>
<dbReference type="GeneTree" id="ENSGT00950000183140"/>
<dbReference type="InterPro" id="IPR041263">
    <property type="entry name" value="Gasdermin_PUB"/>
</dbReference>
<dbReference type="GO" id="GO:0070498">
    <property type="term" value="P:interleukin-1-mediated signaling pathway"/>
    <property type="evidence" value="ECO:0007669"/>
    <property type="project" value="Ensembl"/>
</dbReference>
<dbReference type="GO" id="GO:0001786">
    <property type="term" value="F:phosphatidylserine binding"/>
    <property type="evidence" value="ECO:0007669"/>
    <property type="project" value="TreeGrafter"/>
</dbReference>
<dbReference type="AlphaFoldDB" id="A0A7N5J977"/>
<evidence type="ECO:0000256" key="6">
    <source>
        <dbReference type="ARBA" id="ARBA00022490"/>
    </source>
</evidence>
<evidence type="ECO:0000256" key="2">
    <source>
        <dbReference type="ARBA" id="ARBA00004651"/>
    </source>
</evidence>
<evidence type="ECO:0000256" key="8">
    <source>
        <dbReference type="ARBA" id="ARBA00022692"/>
    </source>
</evidence>
<keyword evidence="5" id="KW-1003">Cell membrane</keyword>
<evidence type="ECO:0000313" key="15">
    <source>
        <dbReference type="Ensembl" id="ENSAMEP00000021860.1"/>
    </source>
</evidence>
<keyword evidence="10" id="KW-0564">Palmitate</keyword>
<dbReference type="GO" id="GO:0050729">
    <property type="term" value="P:positive regulation of inflammatory response"/>
    <property type="evidence" value="ECO:0007669"/>
    <property type="project" value="Ensembl"/>
</dbReference>
<keyword evidence="7" id="KW-1210">Necrosis</keyword>